<evidence type="ECO:0000313" key="1">
    <source>
        <dbReference type="EMBL" id="KAF4132162.1"/>
    </source>
</evidence>
<protein>
    <submittedName>
        <fullName evidence="1">Uncharacterized protein</fullName>
    </submittedName>
</protein>
<dbReference type="EMBL" id="JAACNO010002589">
    <property type="protein sequence ID" value="KAF4132162.1"/>
    <property type="molecule type" value="Genomic_DNA"/>
</dbReference>
<proteinExistence type="predicted"/>
<name>A0A8S9TXC6_PHYIN</name>
<dbReference type="AlphaFoldDB" id="A0A8S9TXC6"/>
<reference evidence="1" key="1">
    <citation type="submission" date="2020-03" db="EMBL/GenBank/DDBJ databases">
        <title>Hybrid Assembly of Korean Phytophthora infestans isolates.</title>
        <authorList>
            <person name="Prokchorchik M."/>
            <person name="Lee Y."/>
            <person name="Seo J."/>
            <person name="Cho J.-H."/>
            <person name="Park Y.-E."/>
            <person name="Jang D.-C."/>
            <person name="Im J.-S."/>
            <person name="Choi J.-G."/>
            <person name="Park H.-J."/>
            <person name="Lee G.-B."/>
            <person name="Lee Y.-G."/>
            <person name="Hong S.-Y."/>
            <person name="Cho K."/>
            <person name="Sohn K.H."/>
        </authorList>
    </citation>
    <scope>NUCLEOTIDE SEQUENCE</scope>
    <source>
        <strain evidence="1">KR_2_A2</strain>
    </source>
</reference>
<dbReference type="Proteomes" id="UP000704712">
    <property type="component" value="Unassembled WGS sequence"/>
</dbReference>
<organism evidence="1 2">
    <name type="scientific">Phytophthora infestans</name>
    <name type="common">Potato late blight agent</name>
    <name type="synonym">Botrytis infestans</name>
    <dbReference type="NCBI Taxonomy" id="4787"/>
    <lineage>
        <taxon>Eukaryota</taxon>
        <taxon>Sar</taxon>
        <taxon>Stramenopiles</taxon>
        <taxon>Oomycota</taxon>
        <taxon>Peronosporomycetes</taxon>
        <taxon>Peronosporales</taxon>
        <taxon>Peronosporaceae</taxon>
        <taxon>Phytophthora</taxon>
    </lineage>
</organism>
<comment type="caution">
    <text evidence="1">The sequence shown here is derived from an EMBL/GenBank/DDBJ whole genome shotgun (WGS) entry which is preliminary data.</text>
</comment>
<accession>A0A8S9TXC6</accession>
<gene>
    <name evidence="1" type="ORF">GN958_ATG18642</name>
</gene>
<sequence length="60" mass="6982">MYLAPTYISDVITAHVANSCEARVREYEEWQERSHLDSKLELASSRSDQSFIFRLLCTTL</sequence>
<evidence type="ECO:0000313" key="2">
    <source>
        <dbReference type="Proteomes" id="UP000704712"/>
    </source>
</evidence>